<dbReference type="Proteomes" id="UP000550729">
    <property type="component" value="Unassembled WGS sequence"/>
</dbReference>
<dbReference type="AlphaFoldDB" id="A0A848L3J7"/>
<sequence>MSHPSIPEPGGVQISGRRTPMVLSVARCLREGLARGAEVPAGTDTVTLMSASDAQKAHVSVVDGELIVAADATADAENTWQVRWSDPTPSRPATDDFASAIAALLTRSDVDWRTAADAFWTRAAAAPGMPIGLNVCCADDESVTELGDHEPDGQGVFGTAAALTSFFQGRSTLFEVLEGGEFGINMTFPVFSALFGANQKVVCGEL</sequence>
<name>A0A848L3J7_9ACTN</name>
<comment type="caution">
    <text evidence="1">The sequence shown here is derived from an EMBL/GenBank/DDBJ whole genome shotgun (WGS) entry which is preliminary data.</text>
</comment>
<reference evidence="1 2" key="1">
    <citation type="submission" date="2020-04" db="EMBL/GenBank/DDBJ databases">
        <title>Gordonia sp. nov. TBRC 11910.</title>
        <authorList>
            <person name="Suriyachadkun C."/>
        </authorList>
    </citation>
    <scope>NUCLEOTIDE SEQUENCE [LARGE SCALE GENOMIC DNA]</scope>
    <source>
        <strain evidence="1 2">TBRC 11910</strain>
    </source>
</reference>
<protein>
    <submittedName>
        <fullName evidence="1">Uncharacterized protein</fullName>
    </submittedName>
</protein>
<accession>A0A848L3J7</accession>
<gene>
    <name evidence="1" type="ORF">HH308_18325</name>
</gene>
<proteinExistence type="predicted"/>
<dbReference type="EMBL" id="JABBNB010000020">
    <property type="protein sequence ID" value="NMO03173.1"/>
    <property type="molecule type" value="Genomic_DNA"/>
</dbReference>
<evidence type="ECO:0000313" key="1">
    <source>
        <dbReference type="EMBL" id="NMO03173.1"/>
    </source>
</evidence>
<evidence type="ECO:0000313" key="2">
    <source>
        <dbReference type="Proteomes" id="UP000550729"/>
    </source>
</evidence>
<dbReference type="RefSeq" id="WP_170195668.1">
    <property type="nucleotide sequence ID" value="NZ_JABBNB010000020.1"/>
</dbReference>
<organism evidence="1 2">
    <name type="scientific">Gordonia asplenii</name>
    <dbReference type="NCBI Taxonomy" id="2725283"/>
    <lineage>
        <taxon>Bacteria</taxon>
        <taxon>Bacillati</taxon>
        <taxon>Actinomycetota</taxon>
        <taxon>Actinomycetes</taxon>
        <taxon>Mycobacteriales</taxon>
        <taxon>Gordoniaceae</taxon>
        <taxon>Gordonia</taxon>
    </lineage>
</organism>
<keyword evidence="2" id="KW-1185">Reference proteome</keyword>